<dbReference type="InterPro" id="IPR051957">
    <property type="entry name" value="CRISP-LCCL_domain"/>
</dbReference>
<reference evidence="4" key="2">
    <citation type="submission" date="2023-05" db="EMBL/GenBank/DDBJ databases">
        <authorList>
            <consortium name="Lawrence Berkeley National Laboratory"/>
            <person name="Steindorff A."/>
            <person name="Hensen N."/>
            <person name="Bonometti L."/>
            <person name="Westerberg I."/>
            <person name="Brannstrom I.O."/>
            <person name="Guillou S."/>
            <person name="Cros-Aarteil S."/>
            <person name="Calhoun S."/>
            <person name="Haridas S."/>
            <person name="Kuo A."/>
            <person name="Mondo S."/>
            <person name="Pangilinan J."/>
            <person name="Riley R."/>
            <person name="Labutti K."/>
            <person name="Andreopoulos B."/>
            <person name="Lipzen A."/>
            <person name="Chen C."/>
            <person name="Yanf M."/>
            <person name="Daum C."/>
            <person name="Ng V."/>
            <person name="Clum A."/>
            <person name="Ohm R."/>
            <person name="Martin F."/>
            <person name="Silar P."/>
            <person name="Natvig D."/>
            <person name="Lalanne C."/>
            <person name="Gautier V."/>
            <person name="Ament-Velasquez S.L."/>
            <person name="Kruys A."/>
            <person name="Hutchinson M.I."/>
            <person name="Powell A.J."/>
            <person name="Barry K."/>
            <person name="Miller A.N."/>
            <person name="Grigoriev I.V."/>
            <person name="Debuchy R."/>
            <person name="Gladieux P."/>
            <person name="Thoren M.H."/>
            <person name="Johannesson H."/>
        </authorList>
    </citation>
    <scope>NUCLEOTIDE SEQUENCE</scope>
    <source>
        <strain evidence="4">CBS 538.74</strain>
    </source>
</reference>
<keyword evidence="2" id="KW-0812">Transmembrane</keyword>
<dbReference type="SMART" id="SM00603">
    <property type="entry name" value="LCCL"/>
    <property type="match status" value="1"/>
</dbReference>
<dbReference type="InterPro" id="IPR036609">
    <property type="entry name" value="LCCL_sf"/>
</dbReference>
<proteinExistence type="predicted"/>
<evidence type="ECO:0000313" key="4">
    <source>
        <dbReference type="EMBL" id="KAK4157692.1"/>
    </source>
</evidence>
<evidence type="ECO:0000256" key="2">
    <source>
        <dbReference type="SAM" id="Phobius"/>
    </source>
</evidence>
<feature type="transmembrane region" description="Helical" evidence="2">
    <location>
        <begin position="485"/>
        <end position="514"/>
    </location>
</feature>
<feature type="transmembrane region" description="Helical" evidence="2">
    <location>
        <begin position="427"/>
        <end position="446"/>
    </location>
</feature>
<organism evidence="4 5">
    <name type="scientific">Chaetomidium leptoderma</name>
    <dbReference type="NCBI Taxonomy" id="669021"/>
    <lineage>
        <taxon>Eukaryota</taxon>
        <taxon>Fungi</taxon>
        <taxon>Dikarya</taxon>
        <taxon>Ascomycota</taxon>
        <taxon>Pezizomycotina</taxon>
        <taxon>Sordariomycetes</taxon>
        <taxon>Sordariomycetidae</taxon>
        <taxon>Sordariales</taxon>
        <taxon>Chaetomiaceae</taxon>
        <taxon>Chaetomidium</taxon>
    </lineage>
</organism>
<feature type="compositionally biased region" description="Acidic residues" evidence="1">
    <location>
        <begin position="23"/>
        <end position="42"/>
    </location>
</feature>
<keyword evidence="2" id="KW-0472">Membrane</keyword>
<dbReference type="Proteomes" id="UP001302745">
    <property type="component" value="Unassembled WGS sequence"/>
</dbReference>
<dbReference type="SUPFAM" id="SSF69848">
    <property type="entry name" value="LCCL domain"/>
    <property type="match status" value="1"/>
</dbReference>
<dbReference type="PANTHER" id="PTHR31331">
    <property type="entry name" value="LCCL DOMAIN PROTEIN (AFU_ORTHOLOGUE AFUA_5G08630)"/>
    <property type="match status" value="1"/>
</dbReference>
<comment type="caution">
    <text evidence="4">The sequence shown here is derived from an EMBL/GenBank/DDBJ whole genome shotgun (WGS) entry which is preliminary data.</text>
</comment>
<evidence type="ECO:0000259" key="3">
    <source>
        <dbReference type="PROSITE" id="PS50820"/>
    </source>
</evidence>
<feature type="transmembrane region" description="Helical" evidence="2">
    <location>
        <begin position="115"/>
        <end position="135"/>
    </location>
</feature>
<feature type="domain" description="LCCL" evidence="3">
    <location>
        <begin position="209"/>
        <end position="264"/>
    </location>
</feature>
<dbReference type="Pfam" id="PF03815">
    <property type="entry name" value="LCCL"/>
    <property type="match status" value="1"/>
</dbReference>
<dbReference type="PROSITE" id="PS50820">
    <property type="entry name" value="LCCL"/>
    <property type="match status" value="1"/>
</dbReference>
<sequence>MAQDTTTKYGDREDEVEGRLSEAGDEEAQLLDGEDYEQFELDDGSRPVPRQQPPASQAQSRSPGLWARHRAPRWLAFLYGPDPPKIHTLSPLFPSVQELPVKWLEKTFPRRWQRAVLLVVFLAAWAASLAVPLVLSKGTATDASGTAIRHTDCVDTLWKRNNECGLDGVDCHPFTNTSFAFRCPADCASVRVLNPHHVGPQDVNFRPLVIGGGGGGPYRGDSFLCGAAIHAGVIDDATGGCGVATLVGEYYQYFSSSQHGIDSIPFDSHFPLSFTVTTDPAVRCTAPDPRWTVSLPLSILFTVLLSVFTTSPSLLFFTTFLGIFTHVALISDPPNLSTLSTTYFIPSLVSHYASRLLPALFIAAILSQYNYPRHTLPPKTSPPTTTLTKTLLYLPPLWLGALSNRAIEPLIPITRLTPSDLTAQPGALAALAIITGLITALAALQIRTLYREARLPAYLALYAAMAGGLGLLVVLPGLHLRVHHYVLALLLLPGTAARTGVSVACQGLLVGLFVNGVARWGLDSVLQTGDMLRGDGGVGGGVLPEVVAPLVERLMGAGNGGAGGVEMGMRIWFKWRALVTAAEGRRLVKGMPVEGVSVLVNDVERYRGWFAEKALEDQVFTWTRNIGVVVADEYFRFGFVTEGGRALDYTEAGTWFVNGSWSHGAGYW</sequence>
<dbReference type="PANTHER" id="PTHR31331:SF8">
    <property type="entry name" value="LCCL DOMAIN PROTEIN (AFU_ORTHOLOGUE AFUA_5G02970)"/>
    <property type="match status" value="1"/>
</dbReference>
<keyword evidence="2" id="KW-1133">Transmembrane helix</keyword>
<feature type="transmembrane region" description="Helical" evidence="2">
    <location>
        <begin position="351"/>
        <end position="369"/>
    </location>
</feature>
<feature type="region of interest" description="Disordered" evidence="1">
    <location>
        <begin position="1"/>
        <end position="65"/>
    </location>
</feature>
<dbReference type="InterPro" id="IPR004043">
    <property type="entry name" value="LCCL"/>
</dbReference>
<feature type="transmembrane region" description="Helical" evidence="2">
    <location>
        <begin position="458"/>
        <end position="479"/>
    </location>
</feature>
<name>A0AAN6VUW4_9PEZI</name>
<dbReference type="AlphaFoldDB" id="A0AAN6VUW4"/>
<dbReference type="EMBL" id="MU856847">
    <property type="protein sequence ID" value="KAK4157692.1"/>
    <property type="molecule type" value="Genomic_DNA"/>
</dbReference>
<reference evidence="4" key="1">
    <citation type="journal article" date="2023" name="Mol. Phylogenet. Evol.">
        <title>Genome-scale phylogeny and comparative genomics of the fungal order Sordariales.</title>
        <authorList>
            <person name="Hensen N."/>
            <person name="Bonometti L."/>
            <person name="Westerberg I."/>
            <person name="Brannstrom I.O."/>
            <person name="Guillou S."/>
            <person name="Cros-Aarteil S."/>
            <person name="Calhoun S."/>
            <person name="Haridas S."/>
            <person name="Kuo A."/>
            <person name="Mondo S."/>
            <person name="Pangilinan J."/>
            <person name="Riley R."/>
            <person name="LaButti K."/>
            <person name="Andreopoulos B."/>
            <person name="Lipzen A."/>
            <person name="Chen C."/>
            <person name="Yan M."/>
            <person name="Daum C."/>
            <person name="Ng V."/>
            <person name="Clum A."/>
            <person name="Steindorff A."/>
            <person name="Ohm R.A."/>
            <person name="Martin F."/>
            <person name="Silar P."/>
            <person name="Natvig D.O."/>
            <person name="Lalanne C."/>
            <person name="Gautier V."/>
            <person name="Ament-Velasquez S.L."/>
            <person name="Kruys A."/>
            <person name="Hutchinson M.I."/>
            <person name="Powell A.J."/>
            <person name="Barry K."/>
            <person name="Miller A.N."/>
            <person name="Grigoriev I.V."/>
            <person name="Debuchy R."/>
            <person name="Gladieux P."/>
            <person name="Hiltunen Thoren M."/>
            <person name="Johannesson H."/>
        </authorList>
    </citation>
    <scope>NUCLEOTIDE SEQUENCE</scope>
    <source>
        <strain evidence="4">CBS 538.74</strain>
    </source>
</reference>
<dbReference type="Gene3D" id="2.170.130.20">
    <property type="entry name" value="LCCL-like domain"/>
    <property type="match status" value="1"/>
</dbReference>
<evidence type="ECO:0000256" key="1">
    <source>
        <dbReference type="SAM" id="MobiDB-lite"/>
    </source>
</evidence>
<evidence type="ECO:0000313" key="5">
    <source>
        <dbReference type="Proteomes" id="UP001302745"/>
    </source>
</evidence>
<feature type="compositionally biased region" description="Low complexity" evidence="1">
    <location>
        <begin position="46"/>
        <end position="63"/>
    </location>
</feature>
<feature type="transmembrane region" description="Helical" evidence="2">
    <location>
        <begin position="314"/>
        <end position="331"/>
    </location>
</feature>
<gene>
    <name evidence="4" type="ORF">C8A00DRAFT_29377</name>
</gene>
<protein>
    <recommendedName>
        <fullName evidence="3">LCCL domain-containing protein</fullName>
    </recommendedName>
</protein>
<keyword evidence="5" id="KW-1185">Reference proteome</keyword>
<accession>A0AAN6VUW4</accession>